<accession>A0ABR2SS47</accession>
<dbReference type="PANTHER" id="PTHR11863">
    <property type="entry name" value="STEROL DESATURASE"/>
    <property type="match status" value="1"/>
</dbReference>
<gene>
    <name evidence="8" type="ORF">V6N11_067892</name>
</gene>
<evidence type="ECO:0000256" key="5">
    <source>
        <dbReference type="ARBA" id="ARBA00023136"/>
    </source>
</evidence>
<feature type="transmembrane region" description="Helical" evidence="6">
    <location>
        <begin position="12"/>
        <end position="32"/>
    </location>
</feature>
<comment type="subcellular location">
    <subcellularLocation>
        <location evidence="1">Membrane</location>
    </subcellularLocation>
</comment>
<dbReference type="InterPro" id="IPR006694">
    <property type="entry name" value="Fatty_acid_hydroxylase"/>
</dbReference>
<dbReference type="InterPro" id="IPR050307">
    <property type="entry name" value="Sterol_Desaturase_Related"/>
</dbReference>
<keyword evidence="4 6" id="KW-1133">Transmembrane helix</keyword>
<evidence type="ECO:0000256" key="2">
    <source>
        <dbReference type="ARBA" id="ARBA00009324"/>
    </source>
</evidence>
<sequence length="264" mass="30283">MAAAGFWLSDEVLSAFIPVIVYWVYAGLYTAIEPWCENYRLHSKKEEDEMNLVSKETVVKGVLWQQFIQIVAVLLLYQVTGGNDDGASAVQQPSSYTDIARQIVIAMVIQDTYHYFFHRFVLHNKYLYKHIHSQHHRLVVPYPFGAIYSHVIESFLADVVSSSLALAVSGMSARTSIFFFSFSTIKNVDDHCGLLLPGNPFHIFFQNTTVYHAIHHELHGTKYNFSQPFLNVWDRILGTHMPYSIEKRAEGGFQVRLTKDNKED</sequence>
<comment type="similarity">
    <text evidence="2">Belongs to the sterol desaturase family.</text>
</comment>
<organism evidence="8 9">
    <name type="scientific">Hibiscus sabdariffa</name>
    <name type="common">roselle</name>
    <dbReference type="NCBI Taxonomy" id="183260"/>
    <lineage>
        <taxon>Eukaryota</taxon>
        <taxon>Viridiplantae</taxon>
        <taxon>Streptophyta</taxon>
        <taxon>Embryophyta</taxon>
        <taxon>Tracheophyta</taxon>
        <taxon>Spermatophyta</taxon>
        <taxon>Magnoliopsida</taxon>
        <taxon>eudicotyledons</taxon>
        <taxon>Gunneridae</taxon>
        <taxon>Pentapetalae</taxon>
        <taxon>rosids</taxon>
        <taxon>malvids</taxon>
        <taxon>Malvales</taxon>
        <taxon>Malvaceae</taxon>
        <taxon>Malvoideae</taxon>
        <taxon>Hibiscus</taxon>
    </lineage>
</organism>
<keyword evidence="3 6" id="KW-0812">Transmembrane</keyword>
<dbReference type="Pfam" id="PF04116">
    <property type="entry name" value="FA_hydroxylase"/>
    <property type="match status" value="1"/>
</dbReference>
<keyword evidence="9" id="KW-1185">Reference proteome</keyword>
<dbReference type="Proteomes" id="UP001396334">
    <property type="component" value="Unassembled WGS sequence"/>
</dbReference>
<evidence type="ECO:0000256" key="3">
    <source>
        <dbReference type="ARBA" id="ARBA00022692"/>
    </source>
</evidence>
<feature type="domain" description="Fatty acid hydroxylase" evidence="7">
    <location>
        <begin position="104"/>
        <end position="239"/>
    </location>
</feature>
<evidence type="ECO:0000256" key="1">
    <source>
        <dbReference type="ARBA" id="ARBA00004370"/>
    </source>
</evidence>
<proteinExistence type="inferred from homology"/>
<keyword evidence="5 6" id="KW-0472">Membrane</keyword>
<name>A0ABR2SS47_9ROSI</name>
<dbReference type="EMBL" id="JBBPBN010000012">
    <property type="protein sequence ID" value="KAK9028077.1"/>
    <property type="molecule type" value="Genomic_DNA"/>
</dbReference>
<evidence type="ECO:0000256" key="4">
    <source>
        <dbReference type="ARBA" id="ARBA00022989"/>
    </source>
</evidence>
<comment type="caution">
    <text evidence="8">The sequence shown here is derived from an EMBL/GenBank/DDBJ whole genome shotgun (WGS) entry which is preliminary data.</text>
</comment>
<evidence type="ECO:0000259" key="7">
    <source>
        <dbReference type="Pfam" id="PF04116"/>
    </source>
</evidence>
<evidence type="ECO:0000313" key="8">
    <source>
        <dbReference type="EMBL" id="KAK9028077.1"/>
    </source>
</evidence>
<protein>
    <recommendedName>
        <fullName evidence="7">Fatty acid hydroxylase domain-containing protein</fullName>
    </recommendedName>
</protein>
<evidence type="ECO:0000313" key="9">
    <source>
        <dbReference type="Proteomes" id="UP001396334"/>
    </source>
</evidence>
<evidence type="ECO:0000256" key="6">
    <source>
        <dbReference type="SAM" id="Phobius"/>
    </source>
</evidence>
<reference evidence="8 9" key="1">
    <citation type="journal article" date="2024" name="G3 (Bethesda)">
        <title>Genome assembly of Hibiscus sabdariffa L. provides insights into metabolisms of medicinal natural products.</title>
        <authorList>
            <person name="Kim T."/>
        </authorList>
    </citation>
    <scope>NUCLEOTIDE SEQUENCE [LARGE SCALE GENOMIC DNA]</scope>
    <source>
        <strain evidence="8">TK-2024</strain>
        <tissue evidence="8">Old leaves</tissue>
    </source>
</reference>